<dbReference type="GO" id="GO:0046475">
    <property type="term" value="P:glycerophospholipid catabolic process"/>
    <property type="evidence" value="ECO:0007669"/>
    <property type="project" value="TreeGrafter"/>
</dbReference>
<keyword evidence="1" id="KW-0378">Hydrolase</keyword>
<dbReference type="GO" id="GO:0008081">
    <property type="term" value="F:phosphoric diester hydrolase activity"/>
    <property type="evidence" value="ECO:0007669"/>
    <property type="project" value="InterPro"/>
</dbReference>
<feature type="non-terminal residue" evidence="3">
    <location>
        <position position="296"/>
    </location>
</feature>
<dbReference type="EMBL" id="GDID01002084">
    <property type="protein sequence ID" value="JAP94522.1"/>
    <property type="molecule type" value="Transcribed_RNA"/>
</dbReference>
<dbReference type="Gene3D" id="3.20.20.190">
    <property type="entry name" value="Phosphatidylinositol (PI) phosphodiesterase"/>
    <property type="match status" value="1"/>
</dbReference>
<dbReference type="InterPro" id="IPR017946">
    <property type="entry name" value="PLC-like_Pdiesterase_TIM-brl"/>
</dbReference>
<name>A0A146KCL2_9EUKA</name>
<evidence type="ECO:0000259" key="2">
    <source>
        <dbReference type="Pfam" id="PF03009"/>
    </source>
</evidence>
<sequence length="296" mass="34250">LNTLSLYYEHSQKLFIEPTDDPFIYQINPQQQLTFTDEVQQLQQSCDVTVGKTQQLQFGKLLLIFCLYNYSPKASTFLQIPPLMGHRGCGSDKKNKFMKSPRENSIQSFQQAAQKVNSIELDVILSKDLKLMINHNFQLNKQPICKTDSVNLELPTLQNVFDQIPVDSVVNVEIKYPKQAADVDYFERQFVVDKVLQMQRENIFYSSFDPMLCLLLQQSGKQVYFISCGLNALSSKLHHNLKKGIQFIEQFNLDGVSVMGFSLKLHPGLFADYQRKILIWRVNFDEQKLKEKYKAA</sequence>
<dbReference type="PANTHER" id="PTHR22958:SF1">
    <property type="entry name" value="GLYCEROPHOSPHOCHOLINE PHOSPHODIESTERASE GPCPD1"/>
    <property type="match status" value="1"/>
</dbReference>
<dbReference type="Pfam" id="PF03009">
    <property type="entry name" value="GDPD"/>
    <property type="match status" value="1"/>
</dbReference>
<feature type="domain" description="GP-PDE" evidence="2">
    <location>
        <begin position="86"/>
        <end position="140"/>
    </location>
</feature>
<gene>
    <name evidence="3" type="ORF">TPC1_12796</name>
</gene>
<accession>A0A146KCL2</accession>
<evidence type="ECO:0000313" key="3">
    <source>
        <dbReference type="EMBL" id="JAP94522.1"/>
    </source>
</evidence>
<organism evidence="3">
    <name type="scientific">Trepomonas sp. PC1</name>
    <dbReference type="NCBI Taxonomy" id="1076344"/>
    <lineage>
        <taxon>Eukaryota</taxon>
        <taxon>Metamonada</taxon>
        <taxon>Diplomonadida</taxon>
        <taxon>Hexamitidae</taxon>
        <taxon>Hexamitinae</taxon>
        <taxon>Trepomonas</taxon>
    </lineage>
</organism>
<dbReference type="AlphaFoldDB" id="A0A146KCL2"/>
<dbReference type="SUPFAM" id="SSF51695">
    <property type="entry name" value="PLC-like phosphodiesterases"/>
    <property type="match status" value="1"/>
</dbReference>
<feature type="non-terminal residue" evidence="3">
    <location>
        <position position="1"/>
    </location>
</feature>
<dbReference type="InterPro" id="IPR030395">
    <property type="entry name" value="GP_PDE_dom"/>
</dbReference>
<reference evidence="3" key="1">
    <citation type="submission" date="2015-07" db="EMBL/GenBank/DDBJ databases">
        <title>Adaptation to a free-living lifestyle via gene acquisitions in the diplomonad Trepomonas sp. PC1.</title>
        <authorList>
            <person name="Xu F."/>
            <person name="Jerlstrom-Hultqvist J."/>
            <person name="Kolisko M."/>
            <person name="Simpson A.G.B."/>
            <person name="Roger A.J."/>
            <person name="Svard S.G."/>
            <person name="Andersson J.O."/>
        </authorList>
    </citation>
    <scope>NUCLEOTIDE SEQUENCE</scope>
    <source>
        <strain evidence="3">PC1</strain>
    </source>
</reference>
<dbReference type="InterPro" id="IPR051578">
    <property type="entry name" value="GDPD"/>
</dbReference>
<proteinExistence type="predicted"/>
<dbReference type="PANTHER" id="PTHR22958">
    <property type="entry name" value="GLYCEROPHOSPHORYL DIESTER PHOSPHODIESTERASE"/>
    <property type="match status" value="1"/>
</dbReference>
<evidence type="ECO:0000256" key="1">
    <source>
        <dbReference type="ARBA" id="ARBA00022801"/>
    </source>
</evidence>
<protein>
    <submittedName>
        <fullName evidence="3">Glycerophosphoryl diester phosphodiesterase family protein</fullName>
    </submittedName>
</protein>